<dbReference type="RefSeq" id="XP_013947148.1">
    <property type="nucleotide sequence ID" value="XM_014091673.1"/>
</dbReference>
<comment type="caution">
    <text evidence="2">The sequence shown here is derived from an EMBL/GenBank/DDBJ whole genome shotgun (WGS) entry which is preliminary data.</text>
</comment>
<dbReference type="HOGENOM" id="CLU_792405_0_0_1"/>
<feature type="compositionally biased region" description="Low complexity" evidence="1">
    <location>
        <begin position="1"/>
        <end position="23"/>
    </location>
</feature>
<protein>
    <submittedName>
        <fullName evidence="2">Uncharacterized protein</fullName>
    </submittedName>
</protein>
<dbReference type="OMA" id="ISIDMAC"/>
<dbReference type="OrthoDB" id="4900256at2759"/>
<evidence type="ECO:0000313" key="2">
    <source>
        <dbReference type="EMBL" id="EHK48987.1"/>
    </source>
</evidence>
<sequence length="350" mass="37351">MAGDEASPSRPSSSASSELPSLDDLIREQVIFSQIKKQQQQQRQPNGGDDCINRPTRESSSSGSDVIIISESDFANNNNNNFASSSSSSNSMDSSSRRSSSMTGQSMSGSVSNDINSSSSNSGDTMDMDMDMSVNTDQDDGDSNTDDNSPIPPLTSISAAVFVPIPDSNKLLQPLNLDANSPAYHRAALDLVTSHESSVRNNLNALFHREMFRVRADIAAEVEKNNMPPFDYAAARAHVRARDEDLLRRDCDAMIANMRAPDVSNLKYGVTNIPVPNMSVAVTYAPVGSPREFAAAEVMKVIAAAAGDLVGFDRHVRSRRTAIKKQIQDAEAGAGAGAGAEAGAGRMDID</sequence>
<dbReference type="AlphaFoldDB" id="G9NJB3"/>
<keyword evidence="3" id="KW-1185">Reference proteome</keyword>
<name>G9NJB3_HYPAI</name>
<accession>G9NJB3</accession>
<dbReference type="STRING" id="452589.G9NJB3"/>
<dbReference type="GeneID" id="25786499"/>
<feature type="region of interest" description="Disordered" evidence="1">
    <location>
        <begin position="1"/>
        <end position="153"/>
    </location>
</feature>
<evidence type="ECO:0000256" key="1">
    <source>
        <dbReference type="SAM" id="MobiDB-lite"/>
    </source>
</evidence>
<reference evidence="2 3" key="1">
    <citation type="journal article" date="2011" name="Genome Biol.">
        <title>Comparative genome sequence analysis underscores mycoparasitism as the ancestral life style of Trichoderma.</title>
        <authorList>
            <person name="Kubicek C.P."/>
            <person name="Herrera-Estrella A."/>
            <person name="Seidl-Seiboth V."/>
            <person name="Martinez D.A."/>
            <person name="Druzhinina I.S."/>
            <person name="Thon M."/>
            <person name="Zeilinger S."/>
            <person name="Casas-Flores S."/>
            <person name="Horwitz B.A."/>
            <person name="Mukherjee P.K."/>
            <person name="Mukherjee M."/>
            <person name="Kredics L."/>
            <person name="Alcaraz L.D."/>
            <person name="Aerts A."/>
            <person name="Antal Z."/>
            <person name="Atanasova L."/>
            <person name="Cervantes-Badillo M.G."/>
            <person name="Challacombe J."/>
            <person name="Chertkov O."/>
            <person name="McCluskey K."/>
            <person name="Coulpier F."/>
            <person name="Deshpande N."/>
            <person name="von Doehren H."/>
            <person name="Ebbole D.J."/>
            <person name="Esquivel-Naranjo E.U."/>
            <person name="Fekete E."/>
            <person name="Flipphi M."/>
            <person name="Glaser F."/>
            <person name="Gomez-Rodriguez E.Y."/>
            <person name="Gruber S."/>
            <person name="Han C."/>
            <person name="Henrissat B."/>
            <person name="Hermosa R."/>
            <person name="Hernandez-Onate M."/>
            <person name="Karaffa L."/>
            <person name="Kosti I."/>
            <person name="Le Crom S."/>
            <person name="Lindquist E."/>
            <person name="Lucas S."/>
            <person name="Luebeck M."/>
            <person name="Luebeck P.S."/>
            <person name="Margeot A."/>
            <person name="Metz B."/>
            <person name="Misra M."/>
            <person name="Nevalainen H."/>
            <person name="Omann M."/>
            <person name="Packer N."/>
            <person name="Perrone G."/>
            <person name="Uresti-Rivera E.E."/>
            <person name="Salamov A."/>
            <person name="Schmoll M."/>
            <person name="Seiboth B."/>
            <person name="Shapiro H."/>
            <person name="Sukno S."/>
            <person name="Tamayo-Ramos J.A."/>
            <person name="Tisch D."/>
            <person name="Wiest A."/>
            <person name="Wilkinson H.H."/>
            <person name="Zhang M."/>
            <person name="Coutinho P.M."/>
            <person name="Kenerley C.M."/>
            <person name="Monte E."/>
            <person name="Baker S.E."/>
            <person name="Grigoriev I.V."/>
        </authorList>
    </citation>
    <scope>NUCLEOTIDE SEQUENCE [LARGE SCALE GENOMIC DNA]</scope>
    <source>
        <strain evidence="3">ATCC 20476 / IMI 206040</strain>
    </source>
</reference>
<dbReference type="eggNOG" id="ENOG502RMMR">
    <property type="taxonomic scope" value="Eukaryota"/>
</dbReference>
<dbReference type="KEGG" id="tatv:25786499"/>
<evidence type="ECO:0000313" key="3">
    <source>
        <dbReference type="Proteomes" id="UP000005426"/>
    </source>
</evidence>
<dbReference type="Proteomes" id="UP000005426">
    <property type="component" value="Unassembled WGS sequence"/>
</dbReference>
<gene>
    <name evidence="2" type="ORF">TRIATDRAFT_92111</name>
</gene>
<organism evidence="2 3">
    <name type="scientific">Hypocrea atroviridis (strain ATCC 20476 / IMI 206040)</name>
    <name type="common">Trichoderma atroviride</name>
    <dbReference type="NCBI Taxonomy" id="452589"/>
    <lineage>
        <taxon>Eukaryota</taxon>
        <taxon>Fungi</taxon>
        <taxon>Dikarya</taxon>
        <taxon>Ascomycota</taxon>
        <taxon>Pezizomycotina</taxon>
        <taxon>Sordariomycetes</taxon>
        <taxon>Hypocreomycetidae</taxon>
        <taxon>Hypocreales</taxon>
        <taxon>Hypocreaceae</taxon>
        <taxon>Trichoderma</taxon>
    </lineage>
</organism>
<proteinExistence type="predicted"/>
<feature type="compositionally biased region" description="Low complexity" evidence="1">
    <location>
        <begin position="34"/>
        <end position="44"/>
    </location>
</feature>
<dbReference type="EMBL" id="ABDG02000017">
    <property type="protein sequence ID" value="EHK48987.1"/>
    <property type="molecule type" value="Genomic_DNA"/>
</dbReference>
<feature type="compositionally biased region" description="Low complexity" evidence="1">
    <location>
        <begin position="58"/>
        <end position="136"/>
    </location>
</feature>